<dbReference type="EMBL" id="DAKRPA010000017">
    <property type="protein sequence ID" value="DBA03602.1"/>
    <property type="molecule type" value="Genomic_DNA"/>
</dbReference>
<gene>
    <name evidence="1" type="ORF">N0F65_006781</name>
</gene>
<sequence>MRVLRAIDYDSVRKTPGRALSSGVPERAWQMEFNKDIDACQVPW</sequence>
<proteinExistence type="predicted"/>
<comment type="caution">
    <text evidence="1">The sequence shown here is derived from an EMBL/GenBank/DDBJ whole genome shotgun (WGS) entry which is preliminary data.</text>
</comment>
<evidence type="ECO:0000313" key="1">
    <source>
        <dbReference type="EMBL" id="DBA03602.1"/>
    </source>
</evidence>
<reference evidence="1" key="1">
    <citation type="submission" date="2022-11" db="EMBL/GenBank/DDBJ databases">
        <authorList>
            <person name="Morgan W.R."/>
            <person name="Tartar A."/>
        </authorList>
    </citation>
    <scope>NUCLEOTIDE SEQUENCE</scope>
    <source>
        <strain evidence="1">ARSEF 373</strain>
    </source>
</reference>
<organism evidence="1 2">
    <name type="scientific">Lagenidium giganteum</name>
    <dbReference type="NCBI Taxonomy" id="4803"/>
    <lineage>
        <taxon>Eukaryota</taxon>
        <taxon>Sar</taxon>
        <taxon>Stramenopiles</taxon>
        <taxon>Oomycota</taxon>
        <taxon>Peronosporomycetes</taxon>
        <taxon>Pythiales</taxon>
        <taxon>Pythiaceae</taxon>
    </lineage>
</organism>
<evidence type="ECO:0000313" key="2">
    <source>
        <dbReference type="Proteomes" id="UP001146120"/>
    </source>
</evidence>
<keyword evidence="2" id="KW-1185">Reference proteome</keyword>
<reference evidence="1" key="2">
    <citation type="journal article" date="2023" name="Microbiol Resour">
        <title>Decontamination and Annotation of the Draft Genome Sequence of the Oomycete Lagenidium giganteum ARSEF 373.</title>
        <authorList>
            <person name="Morgan W.R."/>
            <person name="Tartar A."/>
        </authorList>
    </citation>
    <scope>NUCLEOTIDE SEQUENCE</scope>
    <source>
        <strain evidence="1">ARSEF 373</strain>
    </source>
</reference>
<accession>A0AAV2ZDH2</accession>
<dbReference type="Proteomes" id="UP001146120">
    <property type="component" value="Unassembled WGS sequence"/>
</dbReference>
<dbReference type="AlphaFoldDB" id="A0AAV2ZDH2"/>
<name>A0AAV2ZDH2_9STRA</name>
<protein>
    <submittedName>
        <fullName evidence="1">Uncharacterized protein</fullName>
    </submittedName>
</protein>